<organism evidence="6 7">
    <name type="scientific">Drouetiella hepatica Uher 2000/2452</name>
    <dbReference type="NCBI Taxonomy" id="904376"/>
    <lineage>
        <taxon>Bacteria</taxon>
        <taxon>Bacillati</taxon>
        <taxon>Cyanobacteriota</taxon>
        <taxon>Cyanophyceae</taxon>
        <taxon>Oculatellales</taxon>
        <taxon>Oculatellaceae</taxon>
        <taxon>Drouetiella</taxon>
    </lineage>
</organism>
<sequence>MNFIPPFDLNEQFKLIGEEVGAAALEILASGRYIGGAPVDQFEQQFAQYIGTSHAIGCNSGTDALFLALRSLDIGAGDEVITSPFTFISTAGVISAVGAKPVFIDIDPQTFNLDLNQIEAAITPRTKAIIPVHLFGQPVDMTRLMAIAHSHNLWVVEDCAQSAGGTWQGKKLGSIGHIGCFSFYPTKNLGACGDGGAMTTHDATIDAKLRMLRDHGQRQRYACETIGVNSRLDALQAVILSIKLRHLDIWNAQRQAIADRYDSMLQPLPGIVTPQAIAGGTSVWNQYTIRLLDTDRLIDSGQVLDSGDRAKDLSQHRRDQVRQQLQQQGIGSMVYYPIPLHLQPVYAELGYRSGDLPIAEQMAREVLSLPMFPELSLVQQEQVVYTLKDCLIQT</sequence>
<accession>A0A951QI01</accession>
<dbReference type="PIRSF" id="PIRSF000390">
    <property type="entry name" value="PLP_StrS"/>
    <property type="match status" value="1"/>
</dbReference>
<dbReference type="SUPFAM" id="SSF53383">
    <property type="entry name" value="PLP-dependent transferases"/>
    <property type="match status" value="1"/>
</dbReference>
<reference evidence="6" key="2">
    <citation type="journal article" date="2022" name="Microbiol. Resour. Announc.">
        <title>Metagenome Sequencing to Explore Phylogenomics of Terrestrial Cyanobacteria.</title>
        <authorList>
            <person name="Ward R.D."/>
            <person name="Stajich J.E."/>
            <person name="Johansen J.R."/>
            <person name="Huntemann M."/>
            <person name="Clum A."/>
            <person name="Foster B."/>
            <person name="Foster B."/>
            <person name="Roux S."/>
            <person name="Palaniappan K."/>
            <person name="Varghese N."/>
            <person name="Mukherjee S."/>
            <person name="Reddy T.B.K."/>
            <person name="Daum C."/>
            <person name="Copeland A."/>
            <person name="Chen I.A."/>
            <person name="Ivanova N.N."/>
            <person name="Kyrpides N.C."/>
            <person name="Shapiro N."/>
            <person name="Eloe-Fadrosh E.A."/>
            <person name="Pietrasiak N."/>
        </authorList>
    </citation>
    <scope>NUCLEOTIDE SEQUENCE</scope>
    <source>
        <strain evidence="6">UHER 2000/2452</strain>
    </source>
</reference>
<dbReference type="PANTHER" id="PTHR30244">
    <property type="entry name" value="TRANSAMINASE"/>
    <property type="match status" value="1"/>
</dbReference>
<feature type="modified residue" description="N6-(pyridoxal phosphate)lysine" evidence="4">
    <location>
        <position position="187"/>
    </location>
</feature>
<reference evidence="6" key="1">
    <citation type="submission" date="2021-05" db="EMBL/GenBank/DDBJ databases">
        <authorList>
            <person name="Pietrasiak N."/>
            <person name="Ward R."/>
            <person name="Stajich J.E."/>
            <person name="Kurbessoian T."/>
        </authorList>
    </citation>
    <scope>NUCLEOTIDE SEQUENCE</scope>
    <source>
        <strain evidence="6">UHER 2000/2452</strain>
    </source>
</reference>
<evidence type="ECO:0000313" key="6">
    <source>
        <dbReference type="EMBL" id="MBW4662439.1"/>
    </source>
</evidence>
<evidence type="ECO:0000256" key="2">
    <source>
        <dbReference type="ARBA" id="ARBA00037999"/>
    </source>
</evidence>
<dbReference type="Proteomes" id="UP000757435">
    <property type="component" value="Unassembled WGS sequence"/>
</dbReference>
<proteinExistence type="inferred from homology"/>
<keyword evidence="6" id="KW-0032">Aminotransferase</keyword>
<keyword evidence="1 4" id="KW-0663">Pyridoxal phosphate</keyword>
<dbReference type="Gene3D" id="3.90.1150.10">
    <property type="entry name" value="Aspartate Aminotransferase, domain 1"/>
    <property type="match status" value="1"/>
</dbReference>
<dbReference type="CDD" id="cd00616">
    <property type="entry name" value="AHBA_syn"/>
    <property type="match status" value="1"/>
</dbReference>
<dbReference type="AlphaFoldDB" id="A0A951QI01"/>
<dbReference type="EMBL" id="JAHHHD010000076">
    <property type="protein sequence ID" value="MBW4662439.1"/>
    <property type="molecule type" value="Genomic_DNA"/>
</dbReference>
<dbReference type="InterPro" id="IPR015421">
    <property type="entry name" value="PyrdxlP-dep_Trfase_major"/>
</dbReference>
<comment type="similarity">
    <text evidence="2 5">Belongs to the DegT/DnrJ/EryC1 family.</text>
</comment>
<evidence type="ECO:0000256" key="3">
    <source>
        <dbReference type="PIRSR" id="PIRSR000390-1"/>
    </source>
</evidence>
<dbReference type="PANTHER" id="PTHR30244:SF36">
    <property type="entry name" value="3-OXO-GLUCOSE-6-PHOSPHATE:GLUTAMATE AMINOTRANSFERASE"/>
    <property type="match status" value="1"/>
</dbReference>
<evidence type="ECO:0000256" key="1">
    <source>
        <dbReference type="ARBA" id="ARBA00022898"/>
    </source>
</evidence>
<dbReference type="InterPro" id="IPR015424">
    <property type="entry name" value="PyrdxlP-dep_Trfase"/>
</dbReference>
<dbReference type="InterPro" id="IPR000653">
    <property type="entry name" value="DegT/StrS_aminotransferase"/>
</dbReference>
<evidence type="ECO:0000256" key="5">
    <source>
        <dbReference type="RuleBase" id="RU004508"/>
    </source>
</evidence>
<dbReference type="InterPro" id="IPR015422">
    <property type="entry name" value="PyrdxlP-dep_Trfase_small"/>
</dbReference>
<evidence type="ECO:0000256" key="4">
    <source>
        <dbReference type="PIRSR" id="PIRSR000390-2"/>
    </source>
</evidence>
<dbReference type="Pfam" id="PF01041">
    <property type="entry name" value="DegT_DnrJ_EryC1"/>
    <property type="match status" value="1"/>
</dbReference>
<dbReference type="Gene3D" id="3.40.640.10">
    <property type="entry name" value="Type I PLP-dependent aspartate aminotransferase-like (Major domain)"/>
    <property type="match status" value="1"/>
</dbReference>
<dbReference type="FunFam" id="3.40.640.10:FF:000089">
    <property type="entry name" value="Aminotransferase, DegT/DnrJ/EryC1/StrS family"/>
    <property type="match status" value="1"/>
</dbReference>
<dbReference type="GO" id="GO:0000271">
    <property type="term" value="P:polysaccharide biosynthetic process"/>
    <property type="evidence" value="ECO:0007669"/>
    <property type="project" value="TreeGrafter"/>
</dbReference>
<dbReference type="GO" id="GO:0030170">
    <property type="term" value="F:pyridoxal phosphate binding"/>
    <property type="evidence" value="ECO:0007669"/>
    <property type="project" value="UniProtKB-ARBA"/>
</dbReference>
<comment type="caution">
    <text evidence="6">The sequence shown here is derived from an EMBL/GenBank/DDBJ whole genome shotgun (WGS) entry which is preliminary data.</text>
</comment>
<evidence type="ECO:0000313" key="7">
    <source>
        <dbReference type="Proteomes" id="UP000757435"/>
    </source>
</evidence>
<gene>
    <name evidence="6" type="ORF">KME15_27645</name>
</gene>
<name>A0A951QI01_9CYAN</name>
<keyword evidence="6" id="KW-0808">Transferase</keyword>
<protein>
    <submittedName>
        <fullName evidence="6">DegT/DnrJ/EryC1/StrS family aminotransferase</fullName>
    </submittedName>
</protein>
<dbReference type="GO" id="GO:0008483">
    <property type="term" value="F:transaminase activity"/>
    <property type="evidence" value="ECO:0007669"/>
    <property type="project" value="UniProtKB-KW"/>
</dbReference>
<feature type="active site" description="Proton acceptor" evidence="3">
    <location>
        <position position="187"/>
    </location>
</feature>